<keyword evidence="10" id="KW-1185">Reference proteome</keyword>
<dbReference type="InterPro" id="IPR002182">
    <property type="entry name" value="NB-ARC"/>
</dbReference>
<feature type="domain" description="TIR" evidence="8">
    <location>
        <begin position="13"/>
        <end position="174"/>
    </location>
</feature>
<dbReference type="Gene3D" id="1.10.8.430">
    <property type="entry name" value="Helical domain of apoptotic protease-activating factors"/>
    <property type="match status" value="1"/>
</dbReference>
<dbReference type="EMBL" id="OU466858">
    <property type="protein sequence ID" value="CAH2046340.1"/>
    <property type="molecule type" value="Genomic_DNA"/>
</dbReference>
<dbReference type="InterPro" id="IPR000157">
    <property type="entry name" value="TIR_dom"/>
</dbReference>
<evidence type="ECO:0000313" key="10">
    <source>
        <dbReference type="Proteomes" id="UP000836841"/>
    </source>
</evidence>
<keyword evidence="5" id="KW-0520">NAD</keyword>
<dbReference type="PRINTS" id="PR00364">
    <property type="entry name" value="DISEASERSIST"/>
</dbReference>
<dbReference type="Gene3D" id="3.80.10.10">
    <property type="entry name" value="Ribonuclease Inhibitor"/>
    <property type="match status" value="2"/>
</dbReference>
<dbReference type="GO" id="GO:0043531">
    <property type="term" value="F:ADP binding"/>
    <property type="evidence" value="ECO:0007669"/>
    <property type="project" value="InterPro"/>
</dbReference>
<evidence type="ECO:0000256" key="4">
    <source>
        <dbReference type="ARBA" id="ARBA00022801"/>
    </source>
</evidence>
<evidence type="ECO:0000256" key="3">
    <source>
        <dbReference type="ARBA" id="ARBA00022737"/>
    </source>
</evidence>
<keyword evidence="3" id="KW-0677">Repeat</keyword>
<protein>
    <recommendedName>
        <fullName evidence="1">ADP-ribosyl cyclase/cyclic ADP-ribose hydrolase</fullName>
        <ecNumber evidence="1">3.2.2.6</ecNumber>
    </recommendedName>
</protein>
<dbReference type="GO" id="GO:0007165">
    <property type="term" value="P:signal transduction"/>
    <property type="evidence" value="ECO:0007669"/>
    <property type="project" value="InterPro"/>
</dbReference>
<evidence type="ECO:0000256" key="5">
    <source>
        <dbReference type="ARBA" id="ARBA00023027"/>
    </source>
</evidence>
<dbReference type="GO" id="GO:0006952">
    <property type="term" value="P:defense response"/>
    <property type="evidence" value="ECO:0007669"/>
    <property type="project" value="InterPro"/>
</dbReference>
<keyword evidence="2" id="KW-0433">Leucine-rich repeat</keyword>
<dbReference type="InterPro" id="IPR044974">
    <property type="entry name" value="Disease_R_plants"/>
</dbReference>
<evidence type="ECO:0000256" key="1">
    <source>
        <dbReference type="ARBA" id="ARBA00011982"/>
    </source>
</evidence>
<reference evidence="9 10" key="1">
    <citation type="submission" date="2022-03" db="EMBL/GenBank/DDBJ databases">
        <authorList>
            <person name="Nunn A."/>
            <person name="Chopra R."/>
            <person name="Nunn A."/>
            <person name="Contreras Garrido A."/>
        </authorList>
    </citation>
    <scope>NUCLEOTIDE SEQUENCE [LARGE SCALE GENOMIC DNA]</scope>
</reference>
<dbReference type="InterPro" id="IPR011713">
    <property type="entry name" value="Leu-rich_rpt_3"/>
</dbReference>
<dbReference type="Pfam" id="PF07725">
    <property type="entry name" value="LRR_3"/>
    <property type="match status" value="1"/>
</dbReference>
<dbReference type="FunFam" id="3.80.10.10:FF:000386">
    <property type="entry name" value="Disease resistance protein RPS4"/>
    <property type="match status" value="1"/>
</dbReference>
<gene>
    <name evidence="9" type="ORF">TAV2_LOCUS5561</name>
</gene>
<dbReference type="Pfam" id="PF20160">
    <property type="entry name" value="C-JID"/>
    <property type="match status" value="1"/>
</dbReference>
<comment type="catalytic activity">
    <reaction evidence="6">
        <text>NAD(+) + H2O = ADP-D-ribose + nicotinamide + H(+)</text>
        <dbReference type="Rhea" id="RHEA:16301"/>
        <dbReference type="ChEBI" id="CHEBI:15377"/>
        <dbReference type="ChEBI" id="CHEBI:15378"/>
        <dbReference type="ChEBI" id="CHEBI:17154"/>
        <dbReference type="ChEBI" id="CHEBI:57540"/>
        <dbReference type="ChEBI" id="CHEBI:57967"/>
        <dbReference type="EC" id="3.2.2.6"/>
    </reaction>
    <physiologicalReaction direction="left-to-right" evidence="6">
        <dbReference type="Rhea" id="RHEA:16302"/>
    </physiologicalReaction>
</comment>
<sequence length="1160" mass="132396">MADSSSSETLLAESWQVFINFRGKELRGNFISHLEGALDLAKIKYFIDTKEIPSEDLTILFKRIEQSEIALPIFSSMYAESVWCLDELVKIVEQEEKGKLRMVPVFYNVTPEDVRNQEGEFGRLYRATKRKRENMPKWENALQSVPRKLGLHLANYKNEKELVDKIVDSVKRLLAKTPPVKEHLNGLSTNLSSVSSNGNISSGHIEKSKAPNDNNDNNEMTRRLNQLEEKLDPNCPETQIVGIVGMPGVGKTALAEMHFIKNCPLFNFTKNIRMIREESNDKSDWLRDKLLEGEQFNGEAKMFKMKILVLVDDVSHKEQVNVLLENLQRIKKGSKIVITTRDKSTIAELVHDTYMVPGLNDKEALELFKHHAFNDKASGTTTGNFPELSKKFVDYAGGNPRALEELGKELCGEDEAHWKRRLATLPHCCNPKILTELRISYDRLSDQQKDAFLDIACFLRSEEEDYVKCLLDPYAPDSGEAVRDLAEKLFICISAGRIEMHNLWSTLGKELGSSDGNKSGKRMWNHEQITNTLRSEQLIHNQKIEKVRGIFLDTSEVKTGIPIEPTIFVNKFNKKNLRYLKIYDSLCPQQCEVDCKVNLPDGLEFPFKEIRYLHWLKFPLDELPPDFKPENLIDLRLPYSKIERVWEAVQETPWLKWVDLRYSTKLTDLSALSKAFHLRRLNLEGCTILEKLPREMKNMKSLVFLNLRECVMLSSLPEELDLVSLKTLILSGCSNFNNFELISENLEFLHLDGTAIESLPQSIQNFQKLVLLNLKDCEKLEFLPACLDKLKALEELILSGCLKLQSFPDIKENMENLQILLLDGTSIKELPKMLLHCGNFKDQAVFHRQPRMNGLSMLLRLCLSRNNMICSLQSSISQLYHLKWIDLKHCKNLLSISRLPPNLQCLDAHGCSSLKRVASPLAILMPAQQVPSSFIFTNCEKLEHVAKNEIICYAHNKSRMISDALNRHNKGLAFEALVATCFPGSEVPAWFSHKASGAALEPELPRHWRESGFVGIALCAVVSFQDHKIQNNKLQVKCKCEFNNVKTSSSNFNCHVGGLSEAGDEQRTIESTHVFIGYINWLNINKFQEKDGDKGCVPTKASIKFRVTNDSGEVANCDVLKCGFNLVYESGSWEASLWTEDLKQGENRWLGLYRSIRRFF</sequence>
<feature type="region of interest" description="Disordered" evidence="7">
    <location>
        <begin position="182"/>
        <end position="219"/>
    </location>
</feature>
<evidence type="ECO:0000256" key="7">
    <source>
        <dbReference type="SAM" id="MobiDB-lite"/>
    </source>
</evidence>
<proteinExistence type="predicted"/>
<dbReference type="Proteomes" id="UP000836841">
    <property type="component" value="Chromosome 2"/>
</dbReference>
<dbReference type="Gene3D" id="3.40.50.300">
    <property type="entry name" value="P-loop containing nucleotide triphosphate hydrolases"/>
    <property type="match status" value="1"/>
</dbReference>
<dbReference type="PANTHER" id="PTHR11017">
    <property type="entry name" value="LEUCINE-RICH REPEAT-CONTAINING PROTEIN"/>
    <property type="match status" value="1"/>
</dbReference>
<evidence type="ECO:0000256" key="6">
    <source>
        <dbReference type="ARBA" id="ARBA00047304"/>
    </source>
</evidence>
<dbReference type="PROSITE" id="PS50104">
    <property type="entry name" value="TIR"/>
    <property type="match status" value="1"/>
</dbReference>
<dbReference type="InterPro" id="IPR027417">
    <property type="entry name" value="P-loop_NTPase"/>
</dbReference>
<dbReference type="SUPFAM" id="SSF52058">
    <property type="entry name" value="L domain-like"/>
    <property type="match status" value="1"/>
</dbReference>
<dbReference type="InterPro" id="IPR035897">
    <property type="entry name" value="Toll_tir_struct_dom_sf"/>
</dbReference>
<dbReference type="EC" id="3.2.2.6" evidence="1"/>
<dbReference type="SMART" id="SM00255">
    <property type="entry name" value="TIR"/>
    <property type="match status" value="1"/>
</dbReference>
<organism evidence="9 10">
    <name type="scientific">Thlaspi arvense</name>
    <name type="common">Field penny-cress</name>
    <dbReference type="NCBI Taxonomy" id="13288"/>
    <lineage>
        <taxon>Eukaryota</taxon>
        <taxon>Viridiplantae</taxon>
        <taxon>Streptophyta</taxon>
        <taxon>Embryophyta</taxon>
        <taxon>Tracheophyta</taxon>
        <taxon>Spermatophyta</taxon>
        <taxon>Magnoliopsida</taxon>
        <taxon>eudicotyledons</taxon>
        <taxon>Gunneridae</taxon>
        <taxon>Pentapetalae</taxon>
        <taxon>rosids</taxon>
        <taxon>malvids</taxon>
        <taxon>Brassicales</taxon>
        <taxon>Brassicaceae</taxon>
        <taxon>Thlaspideae</taxon>
        <taxon>Thlaspi</taxon>
    </lineage>
</organism>
<dbReference type="FunFam" id="3.40.50.10140:FF:000007">
    <property type="entry name" value="Disease resistance protein (TIR-NBS-LRR class)"/>
    <property type="match status" value="1"/>
</dbReference>
<evidence type="ECO:0000259" key="8">
    <source>
        <dbReference type="PROSITE" id="PS50104"/>
    </source>
</evidence>
<accession>A0AAU9RPA2</accession>
<dbReference type="Gene3D" id="3.40.50.10140">
    <property type="entry name" value="Toll/interleukin-1 receptor homology (TIR) domain"/>
    <property type="match status" value="1"/>
</dbReference>
<dbReference type="GO" id="GO:0061809">
    <property type="term" value="F:NAD+ nucleosidase activity, cyclic ADP-ribose generating"/>
    <property type="evidence" value="ECO:0007669"/>
    <property type="project" value="UniProtKB-EC"/>
</dbReference>
<dbReference type="PANTHER" id="PTHR11017:SF589">
    <property type="entry name" value="ADP-RIBOSYL CYCLASE_CYCLIC ADP-RIBOSE HYDROLASE-RELATED"/>
    <property type="match status" value="1"/>
</dbReference>
<evidence type="ECO:0000313" key="9">
    <source>
        <dbReference type="EMBL" id="CAH2046340.1"/>
    </source>
</evidence>
<dbReference type="AlphaFoldDB" id="A0AAU9RPA2"/>
<feature type="compositionally biased region" description="Low complexity" evidence="7">
    <location>
        <begin position="192"/>
        <end position="203"/>
    </location>
</feature>
<dbReference type="SUPFAM" id="SSF52200">
    <property type="entry name" value="Toll/Interleukin receptor TIR domain"/>
    <property type="match status" value="1"/>
</dbReference>
<evidence type="ECO:0000256" key="2">
    <source>
        <dbReference type="ARBA" id="ARBA00022614"/>
    </source>
</evidence>
<keyword evidence="4" id="KW-0378">Hydrolase</keyword>
<dbReference type="InterPro" id="IPR042197">
    <property type="entry name" value="Apaf_helical"/>
</dbReference>
<dbReference type="InterPro" id="IPR032675">
    <property type="entry name" value="LRR_dom_sf"/>
</dbReference>
<name>A0AAU9RPA2_THLAR</name>
<dbReference type="Pfam" id="PF00931">
    <property type="entry name" value="NB-ARC"/>
    <property type="match status" value="1"/>
</dbReference>
<dbReference type="Pfam" id="PF01582">
    <property type="entry name" value="TIR"/>
    <property type="match status" value="1"/>
</dbReference>
<dbReference type="InterPro" id="IPR045344">
    <property type="entry name" value="C-JID"/>
</dbReference>
<dbReference type="SUPFAM" id="SSF52540">
    <property type="entry name" value="P-loop containing nucleoside triphosphate hydrolases"/>
    <property type="match status" value="1"/>
</dbReference>